<feature type="repeat" description="TPR" evidence="8">
    <location>
        <begin position="494"/>
        <end position="527"/>
    </location>
</feature>
<dbReference type="InterPro" id="IPR011990">
    <property type="entry name" value="TPR-like_helical_dom_sf"/>
</dbReference>
<evidence type="ECO:0000256" key="4">
    <source>
        <dbReference type="ARBA" id="ARBA00022695"/>
    </source>
</evidence>
<dbReference type="EMBL" id="CAJNOE010001410">
    <property type="protein sequence ID" value="CAF1420717.1"/>
    <property type="molecule type" value="Genomic_DNA"/>
</dbReference>
<dbReference type="SUPFAM" id="SSF48452">
    <property type="entry name" value="TPR-like"/>
    <property type="match status" value="2"/>
</dbReference>
<evidence type="ECO:0000256" key="7">
    <source>
        <dbReference type="ARBA" id="ARBA00047597"/>
    </source>
</evidence>
<keyword evidence="4" id="KW-0548">Nucleotidyltransferase</keyword>
<dbReference type="Gene3D" id="3.90.176.10">
    <property type="entry name" value="Toxin ADP-ribosyltransferase, Chain A, domain 1"/>
    <property type="match status" value="1"/>
</dbReference>
<keyword evidence="6 8" id="KW-0802">TPR repeat</keyword>
<dbReference type="Proteomes" id="UP000663860">
    <property type="component" value="Unassembled WGS sequence"/>
</dbReference>
<evidence type="ECO:0000256" key="8">
    <source>
        <dbReference type="PROSITE-ProRule" id="PRU00339"/>
    </source>
</evidence>
<evidence type="ECO:0000256" key="6">
    <source>
        <dbReference type="ARBA" id="ARBA00022803"/>
    </source>
</evidence>
<keyword evidence="2 9" id="KW-0328">Glycosyltransferase</keyword>
<evidence type="ECO:0000256" key="1">
    <source>
        <dbReference type="ARBA" id="ARBA00009558"/>
    </source>
</evidence>
<dbReference type="InterPro" id="IPR000768">
    <property type="entry name" value="ART"/>
</dbReference>
<dbReference type="AlphaFoldDB" id="A0A815MBH1"/>
<dbReference type="PANTHER" id="PTHR45641">
    <property type="entry name" value="TETRATRICOPEPTIDE REPEAT PROTEIN (AFU_ORTHOLOGUE AFUA_6G03870)"/>
    <property type="match status" value="1"/>
</dbReference>
<dbReference type="SMART" id="SM00028">
    <property type="entry name" value="TPR"/>
    <property type="match status" value="11"/>
</dbReference>
<dbReference type="PANTHER" id="PTHR45641:SF1">
    <property type="entry name" value="AAA+ ATPASE DOMAIN-CONTAINING PROTEIN"/>
    <property type="match status" value="1"/>
</dbReference>
<dbReference type="SUPFAM" id="SSF56399">
    <property type="entry name" value="ADP-ribosylation"/>
    <property type="match status" value="1"/>
</dbReference>
<organism evidence="10 11">
    <name type="scientific">Adineta steineri</name>
    <dbReference type="NCBI Taxonomy" id="433720"/>
    <lineage>
        <taxon>Eukaryota</taxon>
        <taxon>Metazoa</taxon>
        <taxon>Spiralia</taxon>
        <taxon>Gnathifera</taxon>
        <taxon>Rotifera</taxon>
        <taxon>Eurotatoria</taxon>
        <taxon>Bdelloidea</taxon>
        <taxon>Adinetida</taxon>
        <taxon>Adinetidae</taxon>
        <taxon>Adineta</taxon>
    </lineage>
</organism>
<evidence type="ECO:0000313" key="10">
    <source>
        <dbReference type="EMBL" id="CAF1420717.1"/>
    </source>
</evidence>
<evidence type="ECO:0000256" key="5">
    <source>
        <dbReference type="ARBA" id="ARBA00022737"/>
    </source>
</evidence>
<reference evidence="10" key="1">
    <citation type="submission" date="2021-02" db="EMBL/GenBank/DDBJ databases">
        <authorList>
            <person name="Nowell W R."/>
        </authorList>
    </citation>
    <scope>NUCLEOTIDE SEQUENCE</scope>
</reference>
<dbReference type="PROSITE" id="PS51996">
    <property type="entry name" value="TR_MART"/>
    <property type="match status" value="1"/>
</dbReference>
<feature type="repeat" description="TPR" evidence="8">
    <location>
        <begin position="578"/>
        <end position="611"/>
    </location>
</feature>
<feature type="repeat" description="TPR" evidence="8">
    <location>
        <begin position="704"/>
        <end position="737"/>
    </location>
</feature>
<keyword evidence="9" id="KW-0521">NADP</keyword>
<keyword evidence="3 9" id="KW-0808">Transferase</keyword>
<sequence length="889" mass="103392">MSGLKSNENAAASSNIRRPRQRMTQNYLLLWVDTSIDQANDDYENTLKQIRTVTGDVNVFTQRDACIDFLTDAQEDTKSFLVVNDPMFQEVMPLINDIPQLGGIYIFNDIKTLHEEWTKKWQKIKSVQSNIDDICQELQLDIKQYHQDWIAISFITVNEMASTDNLNQLDPTFMYTQLFKEILLDMQHDEQANKEFITYCRDRDCVSPKYIDRFEKEYSSQSAIWWYTFPSNIYYMLNYALRTLDADIIINMGFFLRDVHKQIEQLYKKQVNSYERKPFLVYRGQGLMKSDFEKLQKTKGGLMSFNNFLSTSTDKGVSLGFAECASTIPDTVGVLFIMSIDPSIKSTPFASIKEMSAAEREEEILFSMHTVFRVGVIQQTDNRDQLYQVELQLTSDDDQQLRLLTNRIREEAGANTGWRRLGKLLLTTGKFNKAEELYNILSEKTSDENEKQYYYNQLGLAHWNQGNYEKAIWYYEQRLEIQQKTLPLNHFELATSYNNIGLVCGKMAEYSKALSYFKKALEIYQKTLPSNHSDLAISYNNIGTAYNSMGEYSKALSHYEKALQIRQKALPSNHPDLAISYNNIGNVYHKMGEYSKELLFYEKALEIQQKTLPANHPHLAQSYNNIGNVYHEMGEHSKELSFFEKALEIRQKTLPSSHPDFAPSYNNIGSVYVNMGEYSKALSFYEKVLEIYEKPLTSNHPHLASSYNNIGRVYQKMGEHSKELSFYEKALKIRQKTLPLNHHSFAISYNNIGRVYQKMGEHSKALSFFEKALEIKQKNLLSNHPPFATLYKNIGFAYENIKDYSKALSFYEQALEIEEKTLLPNHPSLAILYNNIGFVYENMKDYLKALSYYERAQNIRQRTLPLNHHSIKNVKESTETVKEEVRKNS</sequence>
<feature type="repeat" description="TPR" evidence="8">
    <location>
        <begin position="830"/>
        <end position="863"/>
    </location>
</feature>
<evidence type="ECO:0000256" key="9">
    <source>
        <dbReference type="RuleBase" id="RU361228"/>
    </source>
</evidence>
<dbReference type="PROSITE" id="PS50005">
    <property type="entry name" value="TPR"/>
    <property type="match status" value="10"/>
</dbReference>
<protein>
    <recommendedName>
        <fullName evidence="9">NAD(P)(+)--arginine ADP-ribosyltransferase</fullName>
        <ecNumber evidence="9">2.4.2.31</ecNumber>
    </recommendedName>
    <alternativeName>
        <fullName evidence="9">Mono(ADP-ribosyl)transferase</fullName>
    </alternativeName>
</protein>
<dbReference type="EC" id="2.4.2.31" evidence="9"/>
<gene>
    <name evidence="10" type="ORF">IZO911_LOCUS40655</name>
</gene>
<keyword evidence="5" id="KW-0677">Repeat</keyword>
<keyword evidence="9" id="KW-0520">NAD</keyword>
<comment type="caution">
    <text evidence="10">The sequence shown here is derived from an EMBL/GenBank/DDBJ whole genome shotgun (WGS) entry which is preliminary data.</text>
</comment>
<dbReference type="Pfam" id="PF00515">
    <property type="entry name" value="TPR_1"/>
    <property type="match status" value="1"/>
</dbReference>
<feature type="repeat" description="TPR" evidence="8">
    <location>
        <begin position="620"/>
        <end position="653"/>
    </location>
</feature>
<dbReference type="GO" id="GO:0106274">
    <property type="term" value="F:NAD+-protein-arginine ADP-ribosyltransferase activity"/>
    <property type="evidence" value="ECO:0007669"/>
    <property type="project" value="UniProtKB-EC"/>
</dbReference>
<dbReference type="Pfam" id="PF01129">
    <property type="entry name" value="ART"/>
    <property type="match status" value="1"/>
</dbReference>
<dbReference type="PROSITE" id="PS50293">
    <property type="entry name" value="TPR_REGION"/>
    <property type="match status" value="7"/>
</dbReference>
<name>A0A815MBH1_9BILA</name>
<proteinExistence type="inferred from homology"/>
<feature type="repeat" description="TPR" evidence="8">
    <location>
        <begin position="662"/>
        <end position="695"/>
    </location>
</feature>
<dbReference type="PRINTS" id="PR00381">
    <property type="entry name" value="KINESINLIGHT"/>
</dbReference>
<dbReference type="InterPro" id="IPR019734">
    <property type="entry name" value="TPR_rpt"/>
</dbReference>
<dbReference type="Gene3D" id="1.25.40.10">
    <property type="entry name" value="Tetratricopeptide repeat domain"/>
    <property type="match status" value="4"/>
</dbReference>
<feature type="repeat" description="TPR" evidence="8">
    <location>
        <begin position="452"/>
        <end position="485"/>
    </location>
</feature>
<evidence type="ECO:0000256" key="2">
    <source>
        <dbReference type="ARBA" id="ARBA00022676"/>
    </source>
</evidence>
<feature type="repeat" description="TPR" evidence="8">
    <location>
        <begin position="536"/>
        <end position="569"/>
    </location>
</feature>
<evidence type="ECO:0000256" key="3">
    <source>
        <dbReference type="ARBA" id="ARBA00022679"/>
    </source>
</evidence>
<dbReference type="GO" id="GO:0016779">
    <property type="term" value="F:nucleotidyltransferase activity"/>
    <property type="evidence" value="ECO:0007669"/>
    <property type="project" value="UniProtKB-KW"/>
</dbReference>
<comment type="similarity">
    <text evidence="1 9">Belongs to the Arg-specific ADP-ribosyltransferase family.</text>
</comment>
<dbReference type="Pfam" id="PF13424">
    <property type="entry name" value="TPR_12"/>
    <property type="match status" value="4"/>
</dbReference>
<accession>A0A815MBH1</accession>
<feature type="repeat" description="TPR" evidence="8">
    <location>
        <begin position="788"/>
        <end position="821"/>
    </location>
</feature>
<evidence type="ECO:0000313" key="11">
    <source>
        <dbReference type="Proteomes" id="UP000663860"/>
    </source>
</evidence>
<feature type="repeat" description="TPR" evidence="8">
    <location>
        <begin position="746"/>
        <end position="779"/>
    </location>
</feature>
<dbReference type="Pfam" id="PF13374">
    <property type="entry name" value="TPR_10"/>
    <property type="match status" value="1"/>
</dbReference>
<comment type="catalytic activity">
    <reaction evidence="7 9">
        <text>L-arginyl-[protein] + NAD(+) = N(omega)-(ADP-D-ribosyl)-L-arginyl-[protein] + nicotinamide + H(+)</text>
        <dbReference type="Rhea" id="RHEA:19149"/>
        <dbReference type="Rhea" id="RHEA-COMP:10532"/>
        <dbReference type="Rhea" id="RHEA-COMP:15087"/>
        <dbReference type="ChEBI" id="CHEBI:15378"/>
        <dbReference type="ChEBI" id="CHEBI:17154"/>
        <dbReference type="ChEBI" id="CHEBI:29965"/>
        <dbReference type="ChEBI" id="CHEBI:57540"/>
        <dbReference type="ChEBI" id="CHEBI:142554"/>
        <dbReference type="EC" id="2.4.2.31"/>
    </reaction>
</comment>